<keyword evidence="6" id="KW-0862">Zinc</keyword>
<accession>A0A7R6PGH4</accession>
<keyword evidence="10" id="KW-1185">Reference proteome</keyword>
<dbReference type="AlphaFoldDB" id="A0A7R6PGH4"/>
<feature type="domain" description="Peptidase M20 dimerisation" evidence="8">
    <location>
        <begin position="207"/>
        <end position="309"/>
    </location>
</feature>
<keyword evidence="5 9" id="KW-0378">Hydrolase</keyword>
<dbReference type="InterPro" id="IPR002933">
    <property type="entry name" value="Peptidase_M20"/>
</dbReference>
<evidence type="ECO:0000313" key="9">
    <source>
        <dbReference type="EMBL" id="BBB33333.1"/>
    </source>
</evidence>
<dbReference type="NCBIfam" id="TIGR01910">
    <property type="entry name" value="DapE-ArgE"/>
    <property type="match status" value="1"/>
</dbReference>
<comment type="similarity">
    <text evidence="3">Belongs to the peptidase M20A family.</text>
</comment>
<dbReference type="PANTHER" id="PTHR43808:SF32">
    <property type="entry name" value="ARGE_DAPE-RELATED DEACYLASE"/>
    <property type="match status" value="1"/>
</dbReference>
<dbReference type="InterPro" id="IPR036264">
    <property type="entry name" value="Bact_exopeptidase_dim_dom"/>
</dbReference>
<dbReference type="CDD" id="cd08659">
    <property type="entry name" value="M20_ArgE_DapE-like"/>
    <property type="match status" value="1"/>
</dbReference>
<comment type="cofactor">
    <cofactor evidence="2">
        <name>Zn(2+)</name>
        <dbReference type="ChEBI" id="CHEBI:29105"/>
    </cofactor>
</comment>
<proteinExistence type="inferred from homology"/>
<dbReference type="InterPro" id="IPR011650">
    <property type="entry name" value="Peptidase_M20_dimer"/>
</dbReference>
<dbReference type="SUPFAM" id="SSF55031">
    <property type="entry name" value="Bacterial exopeptidase dimerisation domain"/>
    <property type="match status" value="1"/>
</dbReference>
<evidence type="ECO:0000256" key="7">
    <source>
        <dbReference type="ARBA" id="ARBA00023285"/>
    </source>
</evidence>
<keyword evidence="7" id="KW-0170">Cobalt</keyword>
<reference evidence="9 10" key="1">
    <citation type="journal article" date="2012" name="Extremophiles">
        <title>Thermotomaculum hydrothermale gen. nov., sp. nov., a novel heterotrophic thermophile within the phylum Acidobacteria from a deep-sea hydrothermal vent chimney in the Southern Okinawa Trough.</title>
        <authorList>
            <person name="Izumi H."/>
            <person name="Nunoura T."/>
            <person name="Miyazaki M."/>
            <person name="Mino S."/>
            <person name="Toki T."/>
            <person name="Takai K."/>
            <person name="Sako Y."/>
            <person name="Sawabe T."/>
            <person name="Nakagawa S."/>
        </authorList>
    </citation>
    <scope>NUCLEOTIDE SEQUENCE [LARGE SCALE GENOMIC DNA]</scope>
    <source>
        <strain evidence="9 10">AC55</strain>
    </source>
</reference>
<evidence type="ECO:0000313" key="10">
    <source>
        <dbReference type="Proteomes" id="UP000595564"/>
    </source>
</evidence>
<evidence type="ECO:0000256" key="5">
    <source>
        <dbReference type="ARBA" id="ARBA00022801"/>
    </source>
</evidence>
<dbReference type="InterPro" id="IPR050072">
    <property type="entry name" value="Peptidase_M20A"/>
</dbReference>
<evidence type="ECO:0000259" key="8">
    <source>
        <dbReference type="Pfam" id="PF07687"/>
    </source>
</evidence>
<dbReference type="Proteomes" id="UP000595564">
    <property type="component" value="Chromosome"/>
</dbReference>
<dbReference type="PANTHER" id="PTHR43808">
    <property type="entry name" value="ACETYLORNITHINE DEACETYLASE"/>
    <property type="match status" value="1"/>
</dbReference>
<dbReference type="EMBL" id="AP017470">
    <property type="protein sequence ID" value="BBB33333.1"/>
    <property type="molecule type" value="Genomic_DNA"/>
</dbReference>
<protein>
    <submittedName>
        <fullName evidence="9">Succinyl-diaminopimelate desuccinylase</fullName>
        <ecNumber evidence="9">3.5.1.18</ecNumber>
    </submittedName>
</protein>
<dbReference type="Pfam" id="PF01546">
    <property type="entry name" value="Peptidase_M20"/>
    <property type="match status" value="1"/>
</dbReference>
<dbReference type="GO" id="GO:0009014">
    <property type="term" value="F:succinyl-diaminopimelate desuccinylase activity"/>
    <property type="evidence" value="ECO:0007669"/>
    <property type="project" value="UniProtKB-EC"/>
</dbReference>
<dbReference type="EC" id="3.5.1.18" evidence="9"/>
<evidence type="ECO:0000256" key="1">
    <source>
        <dbReference type="ARBA" id="ARBA00001941"/>
    </source>
</evidence>
<dbReference type="InterPro" id="IPR010182">
    <property type="entry name" value="ArgE/DapE"/>
</dbReference>
<evidence type="ECO:0000256" key="3">
    <source>
        <dbReference type="ARBA" id="ARBA00006247"/>
    </source>
</evidence>
<organism evidence="9 10">
    <name type="scientific">Thermotomaculum hydrothermale</name>
    <dbReference type="NCBI Taxonomy" id="981385"/>
    <lineage>
        <taxon>Bacteria</taxon>
        <taxon>Pseudomonadati</taxon>
        <taxon>Acidobacteriota</taxon>
        <taxon>Holophagae</taxon>
        <taxon>Thermotomaculales</taxon>
        <taxon>Thermotomaculaceae</taxon>
        <taxon>Thermotomaculum</taxon>
    </lineage>
</organism>
<comment type="cofactor">
    <cofactor evidence="1">
        <name>Co(2+)</name>
        <dbReference type="ChEBI" id="CHEBI:48828"/>
    </cofactor>
</comment>
<dbReference type="KEGG" id="thyd:TTHT_1877"/>
<dbReference type="Gene3D" id="3.30.70.360">
    <property type="match status" value="1"/>
</dbReference>
<dbReference type="Pfam" id="PF07687">
    <property type="entry name" value="M20_dimer"/>
    <property type="match status" value="1"/>
</dbReference>
<sequence length="410" mass="45333">MDEKAKIKAYFKENEGKIRDKIVSLVREMVKEKTVNVVSEKLSEHPYLKFRGEEYRVGNIVKREFEEHNIPYDEFARMEGRPNIIGKIGKDKNGKRLFMAAHMDIVPAGDGWDTDPFEVVEKDGKLYGRGTLDNKGPLASIIVAGEVLKELGIELEGELQLAALSDEEAEDPDGIDYGIGYLLEEKLINPTFAIIPDIGENMERIDIAEKGRTVFKVTAHGKQAHGSTPEKGINAVYMMAKMVCEIEKLKFDYTVHPVLGDPTLNLGEIHGGAAANIVPGQCEILLDIRTVPGMTKEQVIKKLEECAAKVEGGKFTIECMSWNEPHAVDPDNDLVKAIQINTKEVLGFEPEPFGMGGGTFAKTLNIYGVTAVGWGPGDDEAFHVANEYVEIKQLIDFALLTCLVAIDLLN</sequence>
<evidence type="ECO:0000256" key="6">
    <source>
        <dbReference type="ARBA" id="ARBA00022833"/>
    </source>
</evidence>
<keyword evidence="4" id="KW-0479">Metal-binding</keyword>
<gene>
    <name evidence="9" type="primary">dapE</name>
    <name evidence="9" type="ORF">TTHT_1877</name>
</gene>
<dbReference type="Gene3D" id="3.40.630.10">
    <property type="entry name" value="Zn peptidases"/>
    <property type="match status" value="1"/>
</dbReference>
<dbReference type="RefSeq" id="WP_201327640.1">
    <property type="nucleotide sequence ID" value="NZ_AP017470.1"/>
</dbReference>
<evidence type="ECO:0000256" key="2">
    <source>
        <dbReference type="ARBA" id="ARBA00001947"/>
    </source>
</evidence>
<dbReference type="SUPFAM" id="SSF53187">
    <property type="entry name" value="Zn-dependent exopeptidases"/>
    <property type="match status" value="1"/>
</dbReference>
<name>A0A7R6PGH4_9BACT</name>
<dbReference type="GO" id="GO:0046872">
    <property type="term" value="F:metal ion binding"/>
    <property type="evidence" value="ECO:0007669"/>
    <property type="project" value="UniProtKB-KW"/>
</dbReference>
<evidence type="ECO:0000256" key="4">
    <source>
        <dbReference type="ARBA" id="ARBA00022723"/>
    </source>
</evidence>